<dbReference type="RefSeq" id="WP_135876378.1">
    <property type="nucleotide sequence ID" value="NZ_SRSO01000007.1"/>
</dbReference>
<evidence type="ECO:0000256" key="1">
    <source>
        <dbReference type="SAM" id="SignalP"/>
    </source>
</evidence>
<evidence type="ECO:0008006" key="4">
    <source>
        <dbReference type="Google" id="ProtNLM"/>
    </source>
</evidence>
<gene>
    <name evidence="2" type="ORF">EM932_06510</name>
</gene>
<name>A0A4V3P4Z6_9FLAO</name>
<dbReference type="AlphaFoldDB" id="A0A4V3P4Z6"/>
<dbReference type="OrthoDB" id="1117657at2"/>
<sequence length="362" mass="40922">MKRALPYKTLILFLILPLLATASSTEAKGKYTKKKTINKEYSVASNASLSVDNSYGNIDIITWNENRVVFEITITTTGNDEEKVQEKLDDITIHFEASSSNISAETRFGERRSNSWWNWTRNNKVNMKINYIVKIPITNNIDLNNDYGSINVDKLEGHAEINCDYGKITTKELMSDNNSINFDYTKNCYFEYIKSGKINADYSGFTVSKANKLDINADYTNSKIEIAEDVNYNCDYGNISIDKANNIIGNGDYLTTIIGDVYKNIIIKADYGSIKIKRMNENAGSVTIKSDYVGIKIGYVPAYHFNFNIDLEYGSLNTDGLEFTKKIIESTDKLYIGYYGSKNSSNTINIESEYGSVSLYKN</sequence>
<reference evidence="2 3" key="1">
    <citation type="submission" date="2019-04" db="EMBL/GenBank/DDBJ databases">
        <authorList>
            <person name="Liu A."/>
        </authorList>
    </citation>
    <scope>NUCLEOTIDE SEQUENCE [LARGE SCALE GENOMIC DNA]</scope>
    <source>
        <strain evidence="2 3">RZ03</strain>
    </source>
</reference>
<proteinExistence type="predicted"/>
<feature type="chain" id="PRO_5020284165" description="Adhesin domain-containing protein" evidence="1">
    <location>
        <begin position="28"/>
        <end position="362"/>
    </location>
</feature>
<organism evidence="2 3">
    <name type="scientific">Flavivirga rizhaonensis</name>
    <dbReference type="NCBI Taxonomy" id="2559571"/>
    <lineage>
        <taxon>Bacteria</taxon>
        <taxon>Pseudomonadati</taxon>
        <taxon>Bacteroidota</taxon>
        <taxon>Flavobacteriia</taxon>
        <taxon>Flavobacteriales</taxon>
        <taxon>Flavobacteriaceae</taxon>
        <taxon>Flavivirga</taxon>
    </lineage>
</organism>
<comment type="caution">
    <text evidence="2">The sequence shown here is derived from an EMBL/GenBank/DDBJ whole genome shotgun (WGS) entry which is preliminary data.</text>
</comment>
<protein>
    <recommendedName>
        <fullName evidence="4">Adhesin domain-containing protein</fullName>
    </recommendedName>
</protein>
<dbReference type="Proteomes" id="UP000307602">
    <property type="component" value="Unassembled WGS sequence"/>
</dbReference>
<keyword evidence="1" id="KW-0732">Signal</keyword>
<feature type="signal peptide" evidence="1">
    <location>
        <begin position="1"/>
        <end position="27"/>
    </location>
</feature>
<dbReference type="EMBL" id="SRSO01000007">
    <property type="protein sequence ID" value="TGV03324.1"/>
    <property type="molecule type" value="Genomic_DNA"/>
</dbReference>
<evidence type="ECO:0000313" key="2">
    <source>
        <dbReference type="EMBL" id="TGV03324.1"/>
    </source>
</evidence>
<evidence type="ECO:0000313" key="3">
    <source>
        <dbReference type="Proteomes" id="UP000307602"/>
    </source>
</evidence>
<accession>A0A4V3P4Z6</accession>
<keyword evidence="3" id="KW-1185">Reference proteome</keyword>